<keyword evidence="2" id="KW-0689">Ribosomal protein</keyword>
<evidence type="ECO:0000313" key="2">
    <source>
        <dbReference type="EMBL" id="MBB5984007.1"/>
    </source>
</evidence>
<evidence type="ECO:0000256" key="1">
    <source>
        <dbReference type="SAM" id="MobiDB-lite"/>
    </source>
</evidence>
<feature type="compositionally biased region" description="Basic and acidic residues" evidence="1">
    <location>
        <begin position="370"/>
        <end position="382"/>
    </location>
</feature>
<gene>
    <name evidence="2" type="ORF">HDA44_007422</name>
</gene>
<accession>A0A841E6Q5</accession>
<protein>
    <submittedName>
        <fullName evidence="2">Ribosomal protein L12E/L44/L45/RPP1/RPP2</fullName>
    </submittedName>
</protein>
<reference evidence="2 3" key="1">
    <citation type="submission" date="2020-08" db="EMBL/GenBank/DDBJ databases">
        <title>Sequencing the genomes of 1000 actinobacteria strains.</title>
        <authorList>
            <person name="Klenk H.-P."/>
        </authorList>
    </citation>
    <scope>NUCLEOTIDE SEQUENCE [LARGE SCALE GENOMIC DNA]</scope>
    <source>
        <strain evidence="2 3">DSM 17294</strain>
    </source>
</reference>
<feature type="region of interest" description="Disordered" evidence="1">
    <location>
        <begin position="361"/>
        <end position="415"/>
    </location>
</feature>
<comment type="caution">
    <text evidence="2">The sequence shown here is derived from an EMBL/GenBank/DDBJ whole genome shotgun (WGS) entry which is preliminary data.</text>
</comment>
<organism evidence="2 3">
    <name type="scientific">Kribbella solani</name>
    <dbReference type="NCBI Taxonomy" id="236067"/>
    <lineage>
        <taxon>Bacteria</taxon>
        <taxon>Bacillati</taxon>
        <taxon>Actinomycetota</taxon>
        <taxon>Actinomycetes</taxon>
        <taxon>Propionibacteriales</taxon>
        <taxon>Kribbellaceae</taxon>
        <taxon>Kribbella</taxon>
    </lineage>
</organism>
<sequence>MNDYMREVSSAARTWAGSFDEGIVGMKMTDLVVRDPYGEEPELTLPLRELVCSELRYVLRADAAARAGASPATRNYHFVEDADHDEPGDPDTGEELRHAAARLDQLTSTAELYGRGLYRGWPPEAANALQEASRVSALLADLVSHITEPVTENLRKGSVVALPAAGATDIPNQAAAAAAHSAAAEKIAGLLEDAGAKLHELSGQIGQLQHTTSAYPGASQHDGPTLDTEAVLDWRMQGCANQSRFHVRVFRPAGELPVVVMGQMGDNHSQSITNAVEEVAAVVAELLLGGAAHDTVRWVQLYPPGRFGGPHSEAGLIQAVRFDEPYGSPRWGHRTHDELEELAGGAVRSWHSSDYTIPAMTQRGIPVLHPETKRYRPRRNEPETDTSAPAPAPPPDPNSEPPRKNGRWWRRRRDQ</sequence>
<keyword evidence="2" id="KW-0687">Ribonucleoprotein</keyword>
<dbReference type="EMBL" id="JACHNF010000002">
    <property type="protein sequence ID" value="MBB5984007.1"/>
    <property type="molecule type" value="Genomic_DNA"/>
</dbReference>
<dbReference type="AlphaFoldDB" id="A0A841E6Q5"/>
<proteinExistence type="predicted"/>
<name>A0A841E6Q5_9ACTN</name>
<dbReference type="GO" id="GO:0005840">
    <property type="term" value="C:ribosome"/>
    <property type="evidence" value="ECO:0007669"/>
    <property type="project" value="UniProtKB-KW"/>
</dbReference>
<keyword evidence="3" id="KW-1185">Reference proteome</keyword>
<feature type="compositionally biased region" description="Pro residues" evidence="1">
    <location>
        <begin position="390"/>
        <end position="400"/>
    </location>
</feature>
<dbReference type="Proteomes" id="UP000558997">
    <property type="component" value="Unassembled WGS sequence"/>
</dbReference>
<evidence type="ECO:0000313" key="3">
    <source>
        <dbReference type="Proteomes" id="UP000558997"/>
    </source>
</evidence>
<feature type="compositionally biased region" description="Basic residues" evidence="1">
    <location>
        <begin position="404"/>
        <end position="415"/>
    </location>
</feature>
<dbReference type="RefSeq" id="WP_184845096.1">
    <property type="nucleotide sequence ID" value="NZ_BAAAVN010000031.1"/>
</dbReference>